<protein>
    <submittedName>
        <fullName evidence="3">Protein P54-like</fullName>
    </submittedName>
</protein>
<dbReference type="Proteomes" id="UP001314229">
    <property type="component" value="Unassembled WGS sequence"/>
</dbReference>
<reference evidence="3 4" key="1">
    <citation type="submission" date="2024-01" db="EMBL/GenBank/DDBJ databases">
        <authorList>
            <person name="Alioto T."/>
            <person name="Alioto T."/>
            <person name="Gomez Garrido J."/>
        </authorList>
    </citation>
    <scope>NUCLEOTIDE SEQUENCE [LARGE SCALE GENOMIC DNA]</scope>
</reference>
<proteinExistence type="predicted"/>
<sequence>MKHLFLGLFSLALLRFICAQTQPSAVTTAMNITTNTTAPSNTTSSNTTGTSPNMVTVTTPSTVTTKNGKSHLFTSVSLLFGSFALHALWQ</sequence>
<comment type="caution">
    <text evidence="3">The sequence shown here is derived from an EMBL/GenBank/DDBJ whole genome shotgun (WGS) entry which is preliminary data.</text>
</comment>
<gene>
    <name evidence="3" type="ORF">FSCOSCO3_A006240</name>
</gene>
<keyword evidence="2" id="KW-0732">Signal</keyword>
<keyword evidence="4" id="KW-1185">Reference proteome</keyword>
<feature type="chain" id="PRO_5043785363" evidence="2">
    <location>
        <begin position="20"/>
        <end position="90"/>
    </location>
</feature>
<dbReference type="AlphaFoldDB" id="A0AAV1P2D7"/>
<accession>A0AAV1P2D7</accession>
<evidence type="ECO:0000313" key="4">
    <source>
        <dbReference type="Proteomes" id="UP001314229"/>
    </source>
</evidence>
<feature type="region of interest" description="Disordered" evidence="1">
    <location>
        <begin position="34"/>
        <end position="55"/>
    </location>
</feature>
<evidence type="ECO:0000313" key="3">
    <source>
        <dbReference type="EMBL" id="CAK6965787.1"/>
    </source>
</evidence>
<evidence type="ECO:0000256" key="1">
    <source>
        <dbReference type="SAM" id="MobiDB-lite"/>
    </source>
</evidence>
<organism evidence="3 4">
    <name type="scientific">Scomber scombrus</name>
    <name type="common">Atlantic mackerel</name>
    <name type="synonym">Scomber vernalis</name>
    <dbReference type="NCBI Taxonomy" id="13677"/>
    <lineage>
        <taxon>Eukaryota</taxon>
        <taxon>Metazoa</taxon>
        <taxon>Chordata</taxon>
        <taxon>Craniata</taxon>
        <taxon>Vertebrata</taxon>
        <taxon>Euteleostomi</taxon>
        <taxon>Actinopterygii</taxon>
        <taxon>Neopterygii</taxon>
        <taxon>Teleostei</taxon>
        <taxon>Neoteleostei</taxon>
        <taxon>Acanthomorphata</taxon>
        <taxon>Pelagiaria</taxon>
        <taxon>Scombriformes</taxon>
        <taxon>Scombridae</taxon>
        <taxon>Scomber</taxon>
    </lineage>
</organism>
<feature type="signal peptide" evidence="2">
    <location>
        <begin position="1"/>
        <end position="19"/>
    </location>
</feature>
<evidence type="ECO:0000256" key="2">
    <source>
        <dbReference type="SAM" id="SignalP"/>
    </source>
</evidence>
<dbReference type="EMBL" id="CAWUFR010000087">
    <property type="protein sequence ID" value="CAK6965787.1"/>
    <property type="molecule type" value="Genomic_DNA"/>
</dbReference>
<name>A0AAV1P2D7_SCOSC</name>